<evidence type="ECO:0000256" key="2">
    <source>
        <dbReference type="ARBA" id="ARBA00022448"/>
    </source>
</evidence>
<organism evidence="6">
    <name type="scientific">Tetraselmis sp. GSL018</name>
    <dbReference type="NCBI Taxonomy" id="582737"/>
    <lineage>
        <taxon>Eukaryota</taxon>
        <taxon>Viridiplantae</taxon>
        <taxon>Chlorophyta</taxon>
        <taxon>core chlorophytes</taxon>
        <taxon>Chlorodendrophyceae</taxon>
        <taxon>Chlorodendrales</taxon>
        <taxon>Chlorodendraceae</taxon>
        <taxon>Tetraselmis</taxon>
    </lineage>
</organism>
<dbReference type="EMBL" id="GBEZ01013675">
    <property type="protein sequence ID" value="JAC72332.1"/>
    <property type="molecule type" value="Transcribed_RNA"/>
</dbReference>
<evidence type="ECO:0000313" key="8">
    <source>
        <dbReference type="EMBL" id="JAC79393.1"/>
    </source>
</evidence>
<name>A0A061RHC1_9CHLO</name>
<dbReference type="SUPFAM" id="SSF46785">
    <property type="entry name" value="Winged helix' DNA-binding domain"/>
    <property type="match status" value="2"/>
</dbReference>
<dbReference type="InterPro" id="IPR008570">
    <property type="entry name" value="ESCRT-II_cplx_Vps25-sub"/>
</dbReference>
<dbReference type="Gene3D" id="1.10.10.10">
    <property type="entry name" value="Winged helix-like DNA-binding domain superfamily/Winged helix DNA-binding domain"/>
    <property type="match status" value="1"/>
</dbReference>
<proteinExistence type="inferred from homology"/>
<evidence type="ECO:0000313" key="5">
    <source>
        <dbReference type="EMBL" id="JAC63066.1"/>
    </source>
</evidence>
<dbReference type="Gene3D" id="1.10.10.570">
    <property type="entry name" value="Winged helix' DNA-binding domain. Chain C. Domain 1"/>
    <property type="match status" value="1"/>
</dbReference>
<reference evidence="6" key="1">
    <citation type="submission" date="2014-05" db="EMBL/GenBank/DDBJ databases">
        <title>The transcriptome of the halophilic microalga Tetraselmis sp. GSL018 isolated from the Great Salt Lake, Utah.</title>
        <authorList>
            <person name="Jinkerson R.E."/>
            <person name="D'Adamo S."/>
            <person name="Posewitz M.C."/>
        </authorList>
    </citation>
    <scope>NUCLEOTIDE SEQUENCE</scope>
    <source>
        <strain evidence="6">GSL018</strain>
    </source>
</reference>
<dbReference type="GO" id="GO:0043328">
    <property type="term" value="P:protein transport to vacuole involved in ubiquitin-dependent protein catabolic process via the multivesicular body sorting pathway"/>
    <property type="evidence" value="ECO:0007669"/>
    <property type="project" value="TreeGrafter"/>
</dbReference>
<dbReference type="PANTHER" id="PTHR13149:SF0">
    <property type="entry name" value="VACUOLAR PROTEIN-SORTING-ASSOCIATED PROTEIN 25"/>
    <property type="match status" value="1"/>
</dbReference>
<comment type="similarity">
    <text evidence="1">Belongs to the VPS25 family.</text>
</comment>
<dbReference type="InterPro" id="IPR036390">
    <property type="entry name" value="WH_DNA-bd_sf"/>
</dbReference>
<evidence type="ECO:0000313" key="6">
    <source>
        <dbReference type="EMBL" id="JAC72332.1"/>
    </source>
</evidence>
<dbReference type="GO" id="GO:0005198">
    <property type="term" value="F:structural molecule activity"/>
    <property type="evidence" value="ECO:0007669"/>
    <property type="project" value="TreeGrafter"/>
</dbReference>
<dbReference type="Pfam" id="PF05871">
    <property type="entry name" value="ESCRT-II"/>
    <property type="match status" value="1"/>
</dbReference>
<dbReference type="InterPro" id="IPR014041">
    <property type="entry name" value="ESCRT-II_cplx_Vps25-sub_N"/>
</dbReference>
<evidence type="ECO:0000313" key="7">
    <source>
        <dbReference type="EMBL" id="JAC72591.1"/>
    </source>
</evidence>
<dbReference type="AlphaFoldDB" id="A0A061RHC1"/>
<dbReference type="EMBL" id="GBEZ01002126">
    <property type="protein sequence ID" value="JAC82903.1"/>
    <property type="molecule type" value="Transcribed_RNA"/>
</dbReference>
<dbReference type="EMBL" id="GBEZ01005970">
    <property type="protein sequence ID" value="JAC79393.1"/>
    <property type="molecule type" value="Transcribed_RNA"/>
</dbReference>
<evidence type="ECO:0000256" key="1">
    <source>
        <dbReference type="ARBA" id="ARBA00009674"/>
    </source>
</evidence>
<gene>
    <name evidence="6" type="primary">EAP20</name>
    <name evidence="8" type="ORF">TSPGSL018_12818</name>
    <name evidence="5" type="ORF">TSPGSL018_21595</name>
    <name evidence="7" type="ORF">TSPGSL018_30961</name>
    <name evidence="6" type="ORF">TSPGSL018_31612</name>
    <name evidence="10" type="ORF">TSPGSL018_4609</name>
    <name evidence="9" type="ORF">TSPGSL018_4769</name>
</gene>
<dbReference type="InterPro" id="IPR036388">
    <property type="entry name" value="WH-like_DNA-bd_sf"/>
</dbReference>
<evidence type="ECO:0000313" key="10">
    <source>
        <dbReference type="EMBL" id="JAC82903.1"/>
    </source>
</evidence>
<dbReference type="PANTHER" id="PTHR13149">
    <property type="entry name" value="VACUOLAR PROTEIN SORTING-ASSOCIATED PROTEIN VPS25"/>
    <property type="match status" value="1"/>
</dbReference>
<keyword evidence="3" id="KW-0653">Protein transport</keyword>
<dbReference type="FunFam" id="1.10.10.570:FF:000002">
    <property type="entry name" value="Vacuolar protein sorting-associated protein 25"/>
    <property type="match status" value="1"/>
</dbReference>
<accession>A0A061RHC1</accession>
<dbReference type="EMBL" id="GBEZ01013390">
    <property type="protein sequence ID" value="JAC72591.1"/>
    <property type="molecule type" value="Transcribed_RNA"/>
</dbReference>
<evidence type="ECO:0000313" key="9">
    <source>
        <dbReference type="EMBL" id="JAC82831.1"/>
    </source>
</evidence>
<protein>
    <recommendedName>
        <fullName evidence="4">ESCRT-II complex subunit VPS25</fullName>
    </recommendedName>
</protein>
<dbReference type="EMBL" id="GBEZ01002200">
    <property type="protein sequence ID" value="JAC82831.1"/>
    <property type="molecule type" value="Transcribed_RNA"/>
</dbReference>
<keyword evidence="2" id="KW-0813">Transport</keyword>
<dbReference type="GO" id="GO:0016236">
    <property type="term" value="P:macroautophagy"/>
    <property type="evidence" value="ECO:0007669"/>
    <property type="project" value="UniProtKB-ARBA"/>
</dbReference>
<dbReference type="EMBL" id="GBEZ01023859">
    <property type="protein sequence ID" value="JAC63066.1"/>
    <property type="molecule type" value="Transcribed_RNA"/>
</dbReference>
<evidence type="ECO:0000256" key="4">
    <source>
        <dbReference type="ARBA" id="ARBA00030094"/>
    </source>
</evidence>
<dbReference type="GO" id="GO:0042803">
    <property type="term" value="F:protein homodimerization activity"/>
    <property type="evidence" value="ECO:0007669"/>
    <property type="project" value="TreeGrafter"/>
</dbReference>
<dbReference type="FunFam" id="1.10.10.10:FF:000141">
    <property type="entry name" value="vacuolar protein-sorting-associated protein 25"/>
    <property type="match status" value="1"/>
</dbReference>
<dbReference type="GO" id="GO:0000814">
    <property type="term" value="C:ESCRT II complex"/>
    <property type="evidence" value="ECO:0007669"/>
    <property type="project" value="InterPro"/>
</dbReference>
<evidence type="ECO:0000256" key="3">
    <source>
        <dbReference type="ARBA" id="ARBA00022927"/>
    </source>
</evidence>
<sequence length="180" mass="20647">MESNSFQTPFFWNYPPYFTLQPVKDSREKQINLWHDLILSYCKHQKIYVISGNATDRFPLFTNTSINRSLNQDAINTILGAAVTAGRAEWLGKEQDQCIVYWRSLKEWAELLYSFAQSTGQKDPVMTVEEISSGVETQGTELAGVHREVLVRAIRRLEKSDRARLFKGESGDDDGVKFFT</sequence>